<evidence type="ECO:0000256" key="3">
    <source>
        <dbReference type="ARBA" id="ARBA00022989"/>
    </source>
</evidence>
<organism evidence="6">
    <name type="scientific">Florenciella parvula</name>
    <dbReference type="NCBI Taxonomy" id="236787"/>
    <lineage>
        <taxon>Eukaryota</taxon>
        <taxon>Sar</taxon>
        <taxon>Stramenopiles</taxon>
        <taxon>Ochrophyta</taxon>
        <taxon>Dictyochophyceae</taxon>
        <taxon>Florenciellales</taxon>
        <taxon>Florenciella</taxon>
    </lineage>
</organism>
<protein>
    <submittedName>
        <fullName evidence="6">Uncharacterized protein</fullName>
    </submittedName>
</protein>
<dbReference type="EMBL" id="HBGT01022145">
    <property type="protein sequence ID" value="CAD9427903.1"/>
    <property type="molecule type" value="Transcribed_RNA"/>
</dbReference>
<dbReference type="InterPro" id="IPR056552">
    <property type="entry name" value="Ribonucl_Kappa"/>
</dbReference>
<dbReference type="GO" id="GO:0016020">
    <property type="term" value="C:membrane"/>
    <property type="evidence" value="ECO:0007669"/>
    <property type="project" value="UniProtKB-SubCell"/>
</dbReference>
<keyword evidence="4 5" id="KW-0472">Membrane</keyword>
<dbReference type="AlphaFoldDB" id="A0A7S2CKA8"/>
<feature type="transmembrane region" description="Helical" evidence="5">
    <location>
        <begin position="49"/>
        <end position="68"/>
    </location>
</feature>
<evidence type="ECO:0000256" key="5">
    <source>
        <dbReference type="SAM" id="Phobius"/>
    </source>
</evidence>
<evidence type="ECO:0000313" key="6">
    <source>
        <dbReference type="EMBL" id="CAD9427903.1"/>
    </source>
</evidence>
<accession>A0A7S2CKA8</accession>
<comment type="subcellular location">
    <subcellularLocation>
        <location evidence="1">Membrane</location>
    </subcellularLocation>
</comment>
<proteinExistence type="predicted"/>
<keyword evidence="2 5" id="KW-0812">Transmembrane</keyword>
<evidence type="ECO:0000256" key="2">
    <source>
        <dbReference type="ARBA" id="ARBA00022692"/>
    </source>
</evidence>
<sequence length="111" mass="12073">MDAVCCAKCCQIFSVSGVVFLSLIGILLQTQPIYIKDVEDPADAASQCFQAAGIYAFFIVATTICGYVQDKKKQHMRDHMMGDEGDGPENLALKEDRFARYGYGAAPPARG</sequence>
<feature type="transmembrane region" description="Helical" evidence="5">
    <location>
        <begin position="12"/>
        <end position="29"/>
    </location>
</feature>
<evidence type="ECO:0000256" key="1">
    <source>
        <dbReference type="ARBA" id="ARBA00004370"/>
    </source>
</evidence>
<dbReference type="Pfam" id="PF23489">
    <property type="entry name" value="V-ATPase_su_f"/>
    <property type="match status" value="1"/>
</dbReference>
<name>A0A7S2CKA8_9STRA</name>
<evidence type="ECO:0000256" key="4">
    <source>
        <dbReference type="ARBA" id="ARBA00023136"/>
    </source>
</evidence>
<reference evidence="6" key="1">
    <citation type="submission" date="2021-01" db="EMBL/GenBank/DDBJ databases">
        <authorList>
            <person name="Corre E."/>
            <person name="Pelletier E."/>
            <person name="Niang G."/>
            <person name="Scheremetjew M."/>
            <person name="Finn R."/>
            <person name="Kale V."/>
            <person name="Holt S."/>
            <person name="Cochrane G."/>
            <person name="Meng A."/>
            <person name="Brown T."/>
            <person name="Cohen L."/>
        </authorList>
    </citation>
    <scope>NUCLEOTIDE SEQUENCE</scope>
    <source>
        <strain evidence="6">RCC1693</strain>
    </source>
</reference>
<gene>
    <name evidence="6" type="ORF">FPAR1323_LOCUS11645</name>
</gene>
<keyword evidence="3 5" id="KW-1133">Transmembrane helix</keyword>